<proteinExistence type="predicted"/>
<evidence type="ECO:0000313" key="2">
    <source>
        <dbReference type="Proteomes" id="UP000319004"/>
    </source>
</evidence>
<protein>
    <submittedName>
        <fullName evidence="1">Dockerin type I repeat protein</fullName>
    </submittedName>
</protein>
<dbReference type="Gene3D" id="1.10.1330.10">
    <property type="entry name" value="Dockerin domain"/>
    <property type="match status" value="1"/>
</dbReference>
<organism evidence="1 2">
    <name type="scientific">Stieleria neptunia</name>
    <dbReference type="NCBI Taxonomy" id="2527979"/>
    <lineage>
        <taxon>Bacteria</taxon>
        <taxon>Pseudomonadati</taxon>
        <taxon>Planctomycetota</taxon>
        <taxon>Planctomycetia</taxon>
        <taxon>Pirellulales</taxon>
        <taxon>Pirellulaceae</taxon>
        <taxon>Stieleria</taxon>
    </lineage>
</organism>
<dbReference type="NCBIfam" id="NF038122">
    <property type="entry name" value="metallo_LGF"/>
    <property type="match status" value="1"/>
</dbReference>
<dbReference type="AlphaFoldDB" id="A0A518HYJ8"/>
<name>A0A518HYJ8_9BACT</name>
<sequence length="684" mass="73316">MAADIEAVSSELTESAVYHSRAVPSAAIAGTRLIEPAAGTRDVVDSNDGFRIEIVPGVNLRNQFGALAAVERAAAQWEAMLNDPITVSIQIDLQFEEISSSQFGTDLPAEVLGFARPVEVELPYAQIRTAMQNDGLIEQDDSILASLPSPESIEFAYPGSLRYDDRISLTKANLKALGLHSESVDDELGVADGQILLNPEALLPNQPHRFDYNRADGISPGQFDFESLVVHEIGHVLGFISSVDRIDQAIRAGVTETAIAPSTLDLFRFRSLPGSGNPRTAAAFEEVRRELRPSTPAVMDFVTADGWTTLDHEYPVELGEDIGLIDPGVAFGYQASHWQAEDLFGIPIGVMAPALPPQTISPISNVDLRVFDLIGYDVLPPGEPLTAPELRDDAATVNSQRTIVIDALANDQNNTRALNLSSLRIVESPAGGSVEFDPVTGFFVYTADADFAGEDIFSYIVADDRGIYAQPALVSVQVIGTAVGEAPIATDDFVLVRQNQSVTFDPLANDRDEEESLSFANLRVEVQPAHGAVRPGNNRLVYVPRTDFVGDDSLTYSIADSDGNRSSAVVRITVGATLPPVVISGLPLSLMQRADLSGDARVTAIDALMVINYLDRRGTNSIVTETDTNAHDVNADGQVTALDALVIINALSRSDGGTAVVAVTDLLDREDDDPLLGSEPAELF</sequence>
<dbReference type="Pfam" id="PF17963">
    <property type="entry name" value="Big_9"/>
    <property type="match status" value="2"/>
</dbReference>
<dbReference type="InterPro" id="IPR002105">
    <property type="entry name" value="Dockerin_1_rpt"/>
</dbReference>
<dbReference type="GO" id="GO:0000272">
    <property type="term" value="P:polysaccharide catabolic process"/>
    <property type="evidence" value="ECO:0007669"/>
    <property type="project" value="InterPro"/>
</dbReference>
<dbReference type="EMBL" id="CP037423">
    <property type="protein sequence ID" value="QDV45854.1"/>
    <property type="molecule type" value="Genomic_DNA"/>
</dbReference>
<keyword evidence="2" id="KW-1185">Reference proteome</keyword>
<reference evidence="1 2" key="1">
    <citation type="submission" date="2019-03" db="EMBL/GenBank/DDBJ databases">
        <title>Deep-cultivation of Planctomycetes and their phenomic and genomic characterization uncovers novel biology.</title>
        <authorList>
            <person name="Wiegand S."/>
            <person name="Jogler M."/>
            <person name="Boedeker C."/>
            <person name="Pinto D."/>
            <person name="Vollmers J."/>
            <person name="Rivas-Marin E."/>
            <person name="Kohn T."/>
            <person name="Peeters S.H."/>
            <person name="Heuer A."/>
            <person name="Rast P."/>
            <person name="Oberbeckmann S."/>
            <person name="Bunk B."/>
            <person name="Jeske O."/>
            <person name="Meyerdierks A."/>
            <person name="Storesund J.E."/>
            <person name="Kallscheuer N."/>
            <person name="Luecker S."/>
            <person name="Lage O.M."/>
            <person name="Pohl T."/>
            <person name="Merkel B.J."/>
            <person name="Hornburger P."/>
            <person name="Mueller R.-W."/>
            <person name="Bruemmer F."/>
            <person name="Labrenz M."/>
            <person name="Spormann A.M."/>
            <person name="Op den Camp H."/>
            <person name="Overmann J."/>
            <person name="Amann R."/>
            <person name="Jetten M.S.M."/>
            <person name="Mascher T."/>
            <person name="Medema M.H."/>
            <person name="Devos D.P."/>
            <person name="Kaster A.-K."/>
            <person name="Ovreas L."/>
            <person name="Rohde M."/>
            <person name="Galperin M.Y."/>
            <person name="Jogler C."/>
        </authorList>
    </citation>
    <scope>NUCLEOTIDE SEQUENCE [LARGE SCALE GENOMIC DNA]</scope>
    <source>
        <strain evidence="1 2">Enr13</strain>
    </source>
</reference>
<gene>
    <name evidence="1" type="ORF">Enr13x_57570</name>
</gene>
<evidence type="ECO:0000313" key="1">
    <source>
        <dbReference type="EMBL" id="QDV45854.1"/>
    </source>
</evidence>
<dbReference type="Proteomes" id="UP000319004">
    <property type="component" value="Chromosome"/>
</dbReference>
<dbReference type="InterPro" id="IPR036439">
    <property type="entry name" value="Dockerin_dom_sf"/>
</dbReference>
<dbReference type="Pfam" id="PF00404">
    <property type="entry name" value="Dockerin_1"/>
    <property type="match status" value="1"/>
</dbReference>
<dbReference type="GO" id="GO:0004553">
    <property type="term" value="F:hydrolase activity, hydrolyzing O-glycosyl compounds"/>
    <property type="evidence" value="ECO:0007669"/>
    <property type="project" value="InterPro"/>
</dbReference>
<dbReference type="CDD" id="cd14256">
    <property type="entry name" value="Dockerin_I"/>
    <property type="match status" value="1"/>
</dbReference>
<dbReference type="SUPFAM" id="SSF63446">
    <property type="entry name" value="Type I dockerin domain"/>
    <property type="match status" value="1"/>
</dbReference>
<dbReference type="KEGG" id="snep:Enr13x_57570"/>
<dbReference type="Gene3D" id="2.60.40.3440">
    <property type="match status" value="2"/>
</dbReference>
<accession>A0A518HYJ8</accession>